<evidence type="ECO:0000259" key="1">
    <source>
        <dbReference type="Pfam" id="PF04542"/>
    </source>
</evidence>
<dbReference type="SUPFAM" id="SSF48452">
    <property type="entry name" value="TPR-like"/>
    <property type="match status" value="1"/>
</dbReference>
<dbReference type="Gene3D" id="1.10.1740.10">
    <property type="match status" value="1"/>
</dbReference>
<dbReference type="InterPro" id="IPR013249">
    <property type="entry name" value="RNA_pol_sigma70_r4_t2"/>
</dbReference>
<feature type="domain" description="RNA polymerase sigma factor 70 region 4 type 2" evidence="2">
    <location>
        <begin position="116"/>
        <end position="166"/>
    </location>
</feature>
<dbReference type="RefSeq" id="WP_226766398.1">
    <property type="nucleotide sequence ID" value="NZ_BAAAEO010000002.1"/>
</dbReference>
<dbReference type="InterPro" id="IPR013325">
    <property type="entry name" value="RNA_pol_sigma_r2"/>
</dbReference>
<dbReference type="InterPro" id="IPR013324">
    <property type="entry name" value="RNA_pol_sigma_r3/r4-like"/>
</dbReference>
<feature type="domain" description="RNA polymerase sigma-70 region 2" evidence="1">
    <location>
        <begin position="18"/>
        <end position="85"/>
    </location>
</feature>
<accession>A0ABN1DN87</accession>
<feature type="domain" description="DUF6596" evidence="3">
    <location>
        <begin position="185"/>
        <end position="283"/>
    </location>
</feature>
<dbReference type="Pfam" id="PF08281">
    <property type="entry name" value="Sigma70_r4_2"/>
    <property type="match status" value="1"/>
</dbReference>
<sequence>MPVNPAQASQVRAQLSAMYQRESRKVLATLIRLLGDFELAEEALHEAFHAALQQWPVEGLPANPVAWLVSAGRFKAIDQLRKTSRLTHLPNELLAQLSTEDAAEPEVIADDQLRLIFTCCHPSLATDAQLALTLREVCGLTTEQIASAFLTNAPTVAQRIVRAKGKIRDARIPYEVPPPAELPQRLDAVLQVIYLLFNEGYSASMGTVLLDISLSDEAIRLGRLMLELLPDAETAGLLALMLLQHARRHARVSGDGELVLLPQQDRSLWQQDEIREGGELVQWALRTRRIGPYTLQAAIAALHSEAPSSAATDWQEICGLYNLLSQADPSPVVALNRAVAIAMRDGPAAALPLIEQLQQHGQLSQYHLLYAAKADLLRQLSRNQEALYAYQQALQLCKQLPEQRFLQRQIAALTG</sequence>
<gene>
    <name evidence="4" type="ORF">GCM10009098_14220</name>
</gene>
<organism evidence="4 5">
    <name type="scientific">Rheinheimera aquimaris</name>
    <dbReference type="NCBI Taxonomy" id="412437"/>
    <lineage>
        <taxon>Bacteria</taxon>
        <taxon>Pseudomonadati</taxon>
        <taxon>Pseudomonadota</taxon>
        <taxon>Gammaproteobacteria</taxon>
        <taxon>Chromatiales</taxon>
        <taxon>Chromatiaceae</taxon>
        <taxon>Rheinheimera</taxon>
    </lineage>
</organism>
<reference evidence="4 5" key="1">
    <citation type="journal article" date="2019" name="Int. J. Syst. Evol. Microbiol.">
        <title>The Global Catalogue of Microorganisms (GCM) 10K type strain sequencing project: providing services to taxonomists for standard genome sequencing and annotation.</title>
        <authorList>
            <consortium name="The Broad Institute Genomics Platform"/>
            <consortium name="The Broad Institute Genome Sequencing Center for Infectious Disease"/>
            <person name="Wu L."/>
            <person name="Ma J."/>
        </authorList>
    </citation>
    <scope>NUCLEOTIDE SEQUENCE [LARGE SCALE GENOMIC DNA]</scope>
    <source>
        <strain evidence="4 5">JCM 14331</strain>
    </source>
</reference>
<dbReference type="InterPro" id="IPR036388">
    <property type="entry name" value="WH-like_DNA-bd_sf"/>
</dbReference>
<dbReference type="InterPro" id="IPR046531">
    <property type="entry name" value="DUF6596"/>
</dbReference>
<dbReference type="SUPFAM" id="SSF88946">
    <property type="entry name" value="Sigma2 domain of RNA polymerase sigma factors"/>
    <property type="match status" value="1"/>
</dbReference>
<protein>
    <submittedName>
        <fullName evidence="4">RNA polymerase sigma factor</fullName>
    </submittedName>
</protein>
<evidence type="ECO:0000259" key="3">
    <source>
        <dbReference type="Pfam" id="PF20239"/>
    </source>
</evidence>
<dbReference type="Pfam" id="PF04542">
    <property type="entry name" value="Sigma70_r2"/>
    <property type="match status" value="1"/>
</dbReference>
<dbReference type="Proteomes" id="UP001501169">
    <property type="component" value="Unassembled WGS sequence"/>
</dbReference>
<dbReference type="Gene3D" id="1.10.10.10">
    <property type="entry name" value="Winged helix-like DNA-binding domain superfamily/Winged helix DNA-binding domain"/>
    <property type="match status" value="1"/>
</dbReference>
<evidence type="ECO:0000313" key="4">
    <source>
        <dbReference type="EMBL" id="GAA0547783.1"/>
    </source>
</evidence>
<name>A0ABN1DN87_9GAMM</name>
<evidence type="ECO:0000313" key="5">
    <source>
        <dbReference type="Proteomes" id="UP001501169"/>
    </source>
</evidence>
<dbReference type="PANTHER" id="PTHR47756">
    <property type="entry name" value="BLL6612 PROTEIN-RELATED"/>
    <property type="match status" value="1"/>
</dbReference>
<evidence type="ECO:0000259" key="2">
    <source>
        <dbReference type="Pfam" id="PF08281"/>
    </source>
</evidence>
<dbReference type="PANTHER" id="PTHR47756:SF2">
    <property type="entry name" value="BLL6612 PROTEIN"/>
    <property type="match status" value="1"/>
</dbReference>
<dbReference type="SUPFAM" id="SSF88659">
    <property type="entry name" value="Sigma3 and sigma4 domains of RNA polymerase sigma factors"/>
    <property type="match status" value="1"/>
</dbReference>
<keyword evidence="5" id="KW-1185">Reference proteome</keyword>
<dbReference type="InterPro" id="IPR011990">
    <property type="entry name" value="TPR-like_helical_dom_sf"/>
</dbReference>
<proteinExistence type="predicted"/>
<dbReference type="EMBL" id="BAAAEO010000002">
    <property type="protein sequence ID" value="GAA0547783.1"/>
    <property type="molecule type" value="Genomic_DNA"/>
</dbReference>
<dbReference type="InterPro" id="IPR007627">
    <property type="entry name" value="RNA_pol_sigma70_r2"/>
</dbReference>
<comment type="caution">
    <text evidence="4">The sequence shown here is derived from an EMBL/GenBank/DDBJ whole genome shotgun (WGS) entry which is preliminary data.</text>
</comment>
<dbReference type="Pfam" id="PF20239">
    <property type="entry name" value="DUF6596"/>
    <property type="match status" value="1"/>
</dbReference>